<comment type="subcellular location">
    <subcellularLocation>
        <location evidence="1">Cell membrane</location>
        <topology evidence="1">Multi-pass membrane protein</topology>
    </subcellularLocation>
</comment>
<dbReference type="InterPro" id="IPR001851">
    <property type="entry name" value="ABC_transp_permease"/>
</dbReference>
<dbReference type="PANTHER" id="PTHR32196">
    <property type="entry name" value="ABC TRANSPORTER PERMEASE PROTEIN YPHD-RELATED-RELATED"/>
    <property type="match status" value="1"/>
</dbReference>
<dbReference type="CDD" id="cd06574">
    <property type="entry name" value="TM_PBP1_branched-chain-AA_like"/>
    <property type="match status" value="1"/>
</dbReference>
<feature type="transmembrane region" description="Helical" evidence="6">
    <location>
        <begin position="209"/>
        <end position="231"/>
    </location>
</feature>
<keyword evidence="5 6" id="KW-0472">Membrane</keyword>
<feature type="transmembrane region" description="Helical" evidence="6">
    <location>
        <begin position="58"/>
        <end position="80"/>
    </location>
</feature>
<keyword evidence="3 6" id="KW-0812">Transmembrane</keyword>
<keyword evidence="4 6" id="KW-1133">Transmembrane helix</keyword>
<dbReference type="EMBL" id="SNYJ01000002">
    <property type="protein sequence ID" value="TDQ42044.1"/>
    <property type="molecule type" value="Genomic_DNA"/>
</dbReference>
<sequence length="315" mass="33535">MPVWFSGSLELGLLYGIMALGVYLSFRVLDFPDLTVDGSFVTGGAVAAMLIVNGYNPFFATVLALIAGFLVGCITGLLNTKGNINPLLSGIIMMIALYSINLRIMQGASNVTMLNDETVFVSFSGLLGENDWNIMILALICVLIVKLLIDRFLKTEFGLAMRATGNNAKMVQSFSANTTATKILGLGLSNGMVALSGALIVQYNKVSDVNMGIGMIVIGLASVIIGEALFGKTTIARVTLSVMLGAVVYRIVAALALRVDFMDSSDMKLITAVIVVLALIVPQWLAARKDKARRQRKAKQLAQGGDSVAATRTDL</sequence>
<feature type="transmembrane region" description="Helical" evidence="6">
    <location>
        <begin position="269"/>
        <end position="287"/>
    </location>
</feature>
<dbReference type="OrthoDB" id="9778389at2"/>
<name>A0A4R6UFX4_9BACI</name>
<organism evidence="7 8">
    <name type="scientific">Aureibacillus halotolerans</name>
    <dbReference type="NCBI Taxonomy" id="1508390"/>
    <lineage>
        <taxon>Bacteria</taxon>
        <taxon>Bacillati</taxon>
        <taxon>Bacillota</taxon>
        <taxon>Bacilli</taxon>
        <taxon>Bacillales</taxon>
        <taxon>Bacillaceae</taxon>
        <taxon>Aureibacillus</taxon>
    </lineage>
</organism>
<dbReference type="AlphaFoldDB" id="A0A4R6UFX4"/>
<comment type="caution">
    <text evidence="7">The sequence shown here is derived from an EMBL/GenBank/DDBJ whole genome shotgun (WGS) entry which is preliminary data.</text>
</comment>
<dbReference type="Pfam" id="PF02653">
    <property type="entry name" value="BPD_transp_2"/>
    <property type="match status" value="1"/>
</dbReference>
<gene>
    <name evidence="7" type="ORF">EV213_10272</name>
</gene>
<dbReference type="GO" id="GO:0022857">
    <property type="term" value="F:transmembrane transporter activity"/>
    <property type="evidence" value="ECO:0007669"/>
    <property type="project" value="InterPro"/>
</dbReference>
<feature type="transmembrane region" description="Helical" evidence="6">
    <location>
        <begin position="132"/>
        <end position="149"/>
    </location>
</feature>
<keyword evidence="2" id="KW-1003">Cell membrane</keyword>
<evidence type="ECO:0000256" key="2">
    <source>
        <dbReference type="ARBA" id="ARBA00022475"/>
    </source>
</evidence>
<evidence type="ECO:0000256" key="6">
    <source>
        <dbReference type="SAM" id="Phobius"/>
    </source>
</evidence>
<proteinExistence type="predicted"/>
<reference evidence="7 8" key="1">
    <citation type="submission" date="2019-03" db="EMBL/GenBank/DDBJ databases">
        <title>Genomic Encyclopedia of Type Strains, Phase IV (KMG-IV): sequencing the most valuable type-strain genomes for metagenomic binning, comparative biology and taxonomic classification.</title>
        <authorList>
            <person name="Goeker M."/>
        </authorList>
    </citation>
    <scope>NUCLEOTIDE SEQUENCE [LARGE SCALE GENOMIC DNA]</scope>
    <source>
        <strain evidence="7 8">DSM 28697</strain>
    </source>
</reference>
<dbReference type="PANTHER" id="PTHR32196:SF69">
    <property type="entry name" value="BRANCHED-CHAIN AMINO ACID TRANSPORT SYSTEM, PERMEASE PROTEIN"/>
    <property type="match status" value="1"/>
</dbReference>
<evidence type="ECO:0000256" key="1">
    <source>
        <dbReference type="ARBA" id="ARBA00004651"/>
    </source>
</evidence>
<accession>A0A4R6UFX4</accession>
<protein>
    <submittedName>
        <fullName evidence="7">Putative ABC transport system permease protein</fullName>
    </submittedName>
</protein>
<evidence type="ECO:0000256" key="4">
    <source>
        <dbReference type="ARBA" id="ARBA00022989"/>
    </source>
</evidence>
<dbReference type="Proteomes" id="UP000295632">
    <property type="component" value="Unassembled WGS sequence"/>
</dbReference>
<dbReference type="RefSeq" id="WP_133578941.1">
    <property type="nucleotide sequence ID" value="NZ_SNYJ01000002.1"/>
</dbReference>
<evidence type="ECO:0000313" key="7">
    <source>
        <dbReference type="EMBL" id="TDQ42044.1"/>
    </source>
</evidence>
<evidence type="ECO:0000256" key="3">
    <source>
        <dbReference type="ARBA" id="ARBA00022692"/>
    </source>
</evidence>
<feature type="transmembrane region" description="Helical" evidence="6">
    <location>
        <begin position="238"/>
        <end position="257"/>
    </location>
</feature>
<evidence type="ECO:0000256" key="5">
    <source>
        <dbReference type="ARBA" id="ARBA00023136"/>
    </source>
</evidence>
<feature type="transmembrane region" description="Helical" evidence="6">
    <location>
        <begin position="12"/>
        <end position="29"/>
    </location>
</feature>
<feature type="transmembrane region" description="Helical" evidence="6">
    <location>
        <begin position="183"/>
        <end position="203"/>
    </location>
</feature>
<keyword evidence="8" id="KW-1185">Reference proteome</keyword>
<feature type="transmembrane region" description="Helical" evidence="6">
    <location>
        <begin position="87"/>
        <end position="105"/>
    </location>
</feature>
<dbReference type="GO" id="GO:0005886">
    <property type="term" value="C:plasma membrane"/>
    <property type="evidence" value="ECO:0007669"/>
    <property type="project" value="UniProtKB-SubCell"/>
</dbReference>
<evidence type="ECO:0000313" key="8">
    <source>
        <dbReference type="Proteomes" id="UP000295632"/>
    </source>
</evidence>